<accession>A0A9P6GID8</accession>
<evidence type="ECO:0000256" key="1">
    <source>
        <dbReference type="SAM" id="MobiDB-lite"/>
    </source>
</evidence>
<sequence>MSSPPTQRDEVRPVKFLEADDHSHSQGLKEHQKTTISMFSEDGINPESIVKATQHGGVENLLLEAERIVGVADVWQTLYGIDINSLIQLYNKYGRNVVEARLIDLVQMSQQRQIHVKQVVASYNMPAELGENDDPELSSLAGGRLDHPSKPTRNRLGSTPVQVRTPPCASVTEKCPPSSATAFKKSVPSVFVGKRRVVGQVSTPYCTKYIKRQHFFNHALLKHKNKLPSQMHWLYCCHQFYTDDETYLDHHWSKHSEFFPVNESEAAVTPQEHLEAPCSTYSTPARPVDTGDI</sequence>
<gene>
    <name evidence="2" type="ORF">PMIN01_05863</name>
</gene>
<evidence type="ECO:0000313" key="2">
    <source>
        <dbReference type="EMBL" id="KAF9735948.1"/>
    </source>
</evidence>
<name>A0A9P6GID8_9PLEO</name>
<comment type="caution">
    <text evidence="2">The sequence shown here is derived from an EMBL/GenBank/DDBJ whole genome shotgun (WGS) entry which is preliminary data.</text>
</comment>
<evidence type="ECO:0000313" key="3">
    <source>
        <dbReference type="Proteomes" id="UP000756921"/>
    </source>
</evidence>
<proteinExistence type="predicted"/>
<dbReference type="EMBL" id="WJXW01000005">
    <property type="protein sequence ID" value="KAF9735948.1"/>
    <property type="molecule type" value="Genomic_DNA"/>
</dbReference>
<feature type="region of interest" description="Disordered" evidence="1">
    <location>
        <begin position="131"/>
        <end position="170"/>
    </location>
</feature>
<organism evidence="2 3">
    <name type="scientific">Paraphaeosphaeria minitans</name>
    <dbReference type="NCBI Taxonomy" id="565426"/>
    <lineage>
        <taxon>Eukaryota</taxon>
        <taxon>Fungi</taxon>
        <taxon>Dikarya</taxon>
        <taxon>Ascomycota</taxon>
        <taxon>Pezizomycotina</taxon>
        <taxon>Dothideomycetes</taxon>
        <taxon>Pleosporomycetidae</taxon>
        <taxon>Pleosporales</taxon>
        <taxon>Massarineae</taxon>
        <taxon>Didymosphaeriaceae</taxon>
        <taxon>Paraphaeosphaeria</taxon>
    </lineage>
</organism>
<protein>
    <submittedName>
        <fullName evidence="2">Uncharacterized protein</fullName>
    </submittedName>
</protein>
<dbReference type="Proteomes" id="UP000756921">
    <property type="component" value="Unassembled WGS sequence"/>
</dbReference>
<dbReference type="OrthoDB" id="3763153at2759"/>
<reference evidence="2" key="1">
    <citation type="journal article" date="2020" name="Mol. Plant Microbe Interact.">
        <title>Genome Sequence of the Biocontrol Agent Coniothyrium minitans strain Conio (IMI 134523).</title>
        <authorList>
            <person name="Patel D."/>
            <person name="Shittu T.A."/>
            <person name="Baroncelli R."/>
            <person name="Muthumeenakshi S."/>
            <person name="Osborne T.H."/>
            <person name="Janganan T.K."/>
            <person name="Sreenivasaprasad S."/>
        </authorList>
    </citation>
    <scope>NUCLEOTIDE SEQUENCE</scope>
    <source>
        <strain evidence="2">Conio</strain>
    </source>
</reference>
<keyword evidence="3" id="KW-1185">Reference proteome</keyword>
<dbReference type="AlphaFoldDB" id="A0A9P6GID8"/>